<organism evidence="3 4">
    <name type="scientific">Cellulomonas algicola</name>
    <dbReference type="NCBI Taxonomy" id="2071633"/>
    <lineage>
        <taxon>Bacteria</taxon>
        <taxon>Bacillati</taxon>
        <taxon>Actinomycetota</taxon>
        <taxon>Actinomycetes</taxon>
        <taxon>Micrococcales</taxon>
        <taxon>Cellulomonadaceae</taxon>
        <taxon>Cellulomonas</taxon>
    </lineage>
</organism>
<dbReference type="PANTHER" id="PTHR31527:SF0">
    <property type="entry name" value="RE64534P"/>
    <property type="match status" value="1"/>
</dbReference>
<evidence type="ECO:0000259" key="2">
    <source>
        <dbReference type="Pfam" id="PF09347"/>
    </source>
</evidence>
<dbReference type="EMBL" id="BHYL01000112">
    <property type="protein sequence ID" value="GCD20033.1"/>
    <property type="molecule type" value="Genomic_DNA"/>
</dbReference>
<evidence type="ECO:0000313" key="4">
    <source>
        <dbReference type="Proteomes" id="UP000288246"/>
    </source>
</evidence>
<dbReference type="Proteomes" id="UP000288246">
    <property type="component" value="Unassembled WGS sequence"/>
</dbReference>
<dbReference type="OrthoDB" id="9772660at2"/>
<feature type="compositionally biased region" description="Low complexity" evidence="1">
    <location>
        <begin position="1"/>
        <end position="50"/>
    </location>
</feature>
<feature type="compositionally biased region" description="Basic and acidic residues" evidence="1">
    <location>
        <begin position="280"/>
        <end position="298"/>
    </location>
</feature>
<accession>A0A401UZB3</accession>
<dbReference type="PANTHER" id="PTHR31527">
    <property type="entry name" value="RE64534P"/>
    <property type="match status" value="1"/>
</dbReference>
<dbReference type="InterPro" id="IPR017791">
    <property type="entry name" value="UAAP2"/>
</dbReference>
<name>A0A401UZB3_9CELL</name>
<comment type="caution">
    <text evidence="3">The sequence shown here is derived from an EMBL/GenBank/DDBJ whole genome shotgun (WGS) entry which is preliminary data.</text>
</comment>
<keyword evidence="4" id="KW-1185">Reference proteome</keyword>
<reference evidence="3 4" key="1">
    <citation type="submission" date="2018-11" db="EMBL/GenBank/DDBJ databases">
        <title>Draft genome sequence of Cellulomonas takizawaensis strain TKZ-21.</title>
        <authorList>
            <person name="Yamamura H."/>
            <person name="Hayashi T."/>
            <person name="Hamada M."/>
            <person name="Serisawa Y."/>
            <person name="Matsuyama K."/>
            <person name="Nakagawa Y."/>
            <person name="Otoguro M."/>
            <person name="Yanagida F."/>
            <person name="Hayakawa M."/>
        </authorList>
    </citation>
    <scope>NUCLEOTIDE SEQUENCE [LARGE SCALE GENOMIC DNA]</scope>
    <source>
        <strain evidence="3 4">TKZ-21</strain>
    </source>
</reference>
<evidence type="ECO:0000313" key="3">
    <source>
        <dbReference type="EMBL" id="GCD20033.1"/>
    </source>
</evidence>
<dbReference type="InterPro" id="IPR018959">
    <property type="entry name" value="DUF1989"/>
</dbReference>
<feature type="region of interest" description="Disordered" evidence="1">
    <location>
        <begin position="260"/>
        <end position="298"/>
    </location>
</feature>
<gene>
    <name evidence="3" type="ORF">CTKZ_15950</name>
</gene>
<feature type="region of interest" description="Disordered" evidence="1">
    <location>
        <begin position="1"/>
        <end position="57"/>
    </location>
</feature>
<dbReference type="AlphaFoldDB" id="A0A401UZB3"/>
<protein>
    <recommendedName>
        <fullName evidence="2">DUF1989 domain-containing protein</fullName>
    </recommendedName>
</protein>
<dbReference type="NCBIfam" id="TIGR03424">
    <property type="entry name" value="urea_degr_1"/>
    <property type="match status" value="1"/>
</dbReference>
<evidence type="ECO:0000256" key="1">
    <source>
        <dbReference type="SAM" id="MobiDB-lite"/>
    </source>
</evidence>
<proteinExistence type="predicted"/>
<sequence>MTTTTPTTGTPDAAVTDAFPASPTASGTATASVPSPTAGGTTDPATATAPGPDPVPAGEVLRDDVVPARAPWSAVVSAGDVLTIVDLGGNQAVDFLVYDAHDTSLRYSAPDTIQAQDSVFLTTGSVLRDCEHGELMTVVADTCGRHDTLGGACSQESNTLRYGHHTRAQHACVENFLAEGGRHGLGKRDLVSNVNWYMNVPVDPDGALGIVDGISAPGLAVSLRAERDVLVVVSNCPQVNNPCNGFDPTPVRMVVTGGVDRSAAEGGGRAAAPAGSGTQDHPDHGHSPDDEHSPEAAR</sequence>
<feature type="domain" description="DUF1989" evidence="2">
    <location>
        <begin position="65"/>
        <end position="230"/>
    </location>
</feature>
<dbReference type="Pfam" id="PF09347">
    <property type="entry name" value="DUF1989"/>
    <property type="match status" value="1"/>
</dbReference>